<sequence>MSGETPVDACANCGKQESSDAVRLKICKACRSVKYCSVGCQRAHWKQHKAACKKLAKELEEERRTCSQRNERPEGDFCPICTLPIPLQMEDHSIFNVCCMKRVCNGCELAAQKRGMLNCPFCRSPMHEDDEVELVKVQKRVDANDPVAIEYLARVYFFGGYGVEKDAPRAMKLWTEAAELGSIEAHFMIGNRYHYGDVIAQNYTKAIHHWEKAADQGHVMSRHNLGMHDLTKRGMRESALRHFMISAKMGFDESLSMIKQMFDRGHASKVDYAEALKGFQIAIEEMKSPERVEVRAYEREHNFQILYTLVRTPDDAENHSTEKNGDQSGWSDKPLITELQMFITLAVIDDAEYERDQQQPNDHALTPNDMIRDVPMIRLANVRAPMTIVQGAPRYGPMITPAPNKRSKMDNCFGKVPCSAAGSPSSSEPPDGSSGIGVSATSTLPGVDSPLDPLSWFEREANRQRCRRGAAEKPNTDIGPEGGVDGPRWTRGAAGIYDSSIPHLTSVAAAFYRSDVISGSETSAGRARAMMHNFAVAPARLIDNGGRRAIGIALRPQHIIGDVLGMNRPTDRSAAEVPQRSPTQISGQKEVNDVINGSRTSVGRAHLMMSEFVVTPASLIDNVGRRAIGIALWLQYYGRFIDDATGAWNDLDDPEAFDRFCEDVNDFGILRWEVEERCNHQIDFLDLTIWINKENRIMTKTFRQYHPHGLSRTQVRAAFDETCDNFRGTDAEIDQLTVAFSRPRNIPAIDNDQSFCEEQMCLRSFALSRRPQQTAHIVGVFTTGRELLDGTMDFALLPEYFGGSYDRDYAEKLVVEAFEEEDTGLKVGSGVADNHKKRRTTTRTRLGNRERPKPRMIRGSLERPRISQGGEV</sequence>
<protein>
    <recommendedName>
        <fullName evidence="8">MYND-type domain-containing protein</fullName>
    </recommendedName>
</protein>
<feature type="coiled-coil region" evidence="6">
    <location>
        <begin position="42"/>
        <end position="72"/>
    </location>
</feature>
<feature type="region of interest" description="Disordered" evidence="7">
    <location>
        <begin position="419"/>
        <end position="453"/>
    </location>
</feature>
<evidence type="ECO:0000256" key="6">
    <source>
        <dbReference type="SAM" id="Coils"/>
    </source>
</evidence>
<dbReference type="Proteomes" id="UP000266841">
    <property type="component" value="Unassembled WGS sequence"/>
</dbReference>
<dbReference type="PROSITE" id="PS50865">
    <property type="entry name" value="ZF_MYND_2"/>
    <property type="match status" value="1"/>
</dbReference>
<evidence type="ECO:0000256" key="5">
    <source>
        <dbReference type="PROSITE-ProRule" id="PRU00134"/>
    </source>
</evidence>
<proteinExistence type="inferred from homology"/>
<dbReference type="EMBL" id="AGNL01010228">
    <property type="protein sequence ID" value="EJK69320.1"/>
    <property type="molecule type" value="Genomic_DNA"/>
</dbReference>
<dbReference type="PROSITE" id="PS01360">
    <property type="entry name" value="ZF_MYND_1"/>
    <property type="match status" value="1"/>
</dbReference>
<keyword evidence="3" id="KW-0862">Zinc</keyword>
<dbReference type="Gene3D" id="6.10.140.2220">
    <property type="match status" value="1"/>
</dbReference>
<feature type="compositionally biased region" description="Low complexity" evidence="7">
    <location>
        <begin position="419"/>
        <end position="437"/>
    </location>
</feature>
<keyword evidence="10" id="KW-1185">Reference proteome</keyword>
<dbReference type="PANTHER" id="PTHR11102">
    <property type="entry name" value="SEL-1-LIKE PROTEIN"/>
    <property type="match status" value="1"/>
</dbReference>
<dbReference type="Pfam" id="PF08238">
    <property type="entry name" value="Sel1"/>
    <property type="match status" value="2"/>
</dbReference>
<evidence type="ECO:0000259" key="8">
    <source>
        <dbReference type="PROSITE" id="PS50865"/>
    </source>
</evidence>
<organism evidence="9 10">
    <name type="scientific">Thalassiosira oceanica</name>
    <name type="common">Marine diatom</name>
    <dbReference type="NCBI Taxonomy" id="159749"/>
    <lineage>
        <taxon>Eukaryota</taxon>
        <taxon>Sar</taxon>
        <taxon>Stramenopiles</taxon>
        <taxon>Ochrophyta</taxon>
        <taxon>Bacillariophyta</taxon>
        <taxon>Coscinodiscophyceae</taxon>
        <taxon>Thalassiosirophycidae</taxon>
        <taxon>Thalassiosirales</taxon>
        <taxon>Thalassiosiraceae</taxon>
        <taxon>Thalassiosira</taxon>
    </lineage>
</organism>
<evidence type="ECO:0000256" key="1">
    <source>
        <dbReference type="ARBA" id="ARBA00022723"/>
    </source>
</evidence>
<evidence type="ECO:0000256" key="7">
    <source>
        <dbReference type="SAM" id="MobiDB-lite"/>
    </source>
</evidence>
<comment type="similarity">
    <text evidence="4">Belongs to the sel-1 family.</text>
</comment>
<reference evidence="9 10" key="1">
    <citation type="journal article" date="2012" name="Genome Biol.">
        <title>Genome and low-iron response of an oceanic diatom adapted to chronic iron limitation.</title>
        <authorList>
            <person name="Lommer M."/>
            <person name="Specht M."/>
            <person name="Roy A.S."/>
            <person name="Kraemer L."/>
            <person name="Andreson R."/>
            <person name="Gutowska M.A."/>
            <person name="Wolf J."/>
            <person name="Bergner S.V."/>
            <person name="Schilhabel M.B."/>
            <person name="Klostermeier U.C."/>
            <person name="Beiko R.G."/>
            <person name="Rosenstiel P."/>
            <person name="Hippler M."/>
            <person name="Laroche J."/>
        </authorList>
    </citation>
    <scope>NUCLEOTIDE SEQUENCE [LARGE SCALE GENOMIC DNA]</scope>
    <source>
        <strain evidence="9 10">CCMP1005</strain>
    </source>
</reference>
<accession>K0SV66</accession>
<evidence type="ECO:0000256" key="4">
    <source>
        <dbReference type="ARBA" id="ARBA00038101"/>
    </source>
</evidence>
<dbReference type="InterPro" id="IPR049223">
    <property type="entry name" value="DUF6820"/>
</dbReference>
<keyword evidence="2 5" id="KW-0863">Zinc-finger</keyword>
<dbReference type="InterPro" id="IPR011990">
    <property type="entry name" value="TPR-like_helical_dom_sf"/>
</dbReference>
<feature type="region of interest" description="Disordered" evidence="7">
    <location>
        <begin position="828"/>
        <end position="872"/>
    </location>
</feature>
<dbReference type="GO" id="GO:0008270">
    <property type="term" value="F:zinc ion binding"/>
    <property type="evidence" value="ECO:0007669"/>
    <property type="project" value="UniProtKB-KW"/>
</dbReference>
<dbReference type="PANTHER" id="PTHR11102:SF160">
    <property type="entry name" value="ERAD-ASSOCIATED E3 UBIQUITIN-PROTEIN LIGASE COMPONENT HRD3"/>
    <property type="match status" value="1"/>
</dbReference>
<dbReference type="Gene3D" id="1.25.40.10">
    <property type="entry name" value="Tetratricopeptide repeat domain"/>
    <property type="match status" value="1"/>
</dbReference>
<dbReference type="SMART" id="SM00671">
    <property type="entry name" value="SEL1"/>
    <property type="match status" value="2"/>
</dbReference>
<evidence type="ECO:0000313" key="9">
    <source>
        <dbReference type="EMBL" id="EJK69320.1"/>
    </source>
</evidence>
<dbReference type="InterPro" id="IPR050767">
    <property type="entry name" value="Sel1_AlgK"/>
</dbReference>
<keyword evidence="1" id="KW-0479">Metal-binding</keyword>
<dbReference type="Pfam" id="PF20699">
    <property type="entry name" value="DUF6820"/>
    <property type="match status" value="2"/>
</dbReference>
<feature type="compositionally biased region" description="Basic and acidic residues" evidence="7">
    <location>
        <begin position="465"/>
        <end position="475"/>
    </location>
</feature>
<evidence type="ECO:0000256" key="2">
    <source>
        <dbReference type="ARBA" id="ARBA00022771"/>
    </source>
</evidence>
<name>K0SV66_THAOC</name>
<feature type="domain" description="MYND-type" evidence="8">
    <location>
        <begin position="10"/>
        <end position="52"/>
    </location>
</feature>
<keyword evidence="6" id="KW-0175">Coiled coil</keyword>
<dbReference type="eggNOG" id="KOG1550">
    <property type="taxonomic scope" value="Eukaryota"/>
</dbReference>
<evidence type="ECO:0000313" key="10">
    <source>
        <dbReference type="Proteomes" id="UP000266841"/>
    </source>
</evidence>
<dbReference type="SUPFAM" id="SSF144232">
    <property type="entry name" value="HIT/MYND zinc finger-like"/>
    <property type="match status" value="1"/>
</dbReference>
<feature type="region of interest" description="Disordered" evidence="7">
    <location>
        <begin position="465"/>
        <end position="487"/>
    </location>
</feature>
<evidence type="ECO:0000256" key="3">
    <source>
        <dbReference type="ARBA" id="ARBA00022833"/>
    </source>
</evidence>
<dbReference type="SUPFAM" id="SSF81901">
    <property type="entry name" value="HCP-like"/>
    <property type="match status" value="1"/>
</dbReference>
<dbReference type="Pfam" id="PF01753">
    <property type="entry name" value="zf-MYND"/>
    <property type="match status" value="1"/>
</dbReference>
<comment type="caution">
    <text evidence="9">The sequence shown here is derived from an EMBL/GenBank/DDBJ whole genome shotgun (WGS) entry which is preliminary data.</text>
</comment>
<dbReference type="InterPro" id="IPR006597">
    <property type="entry name" value="Sel1-like"/>
</dbReference>
<dbReference type="AlphaFoldDB" id="K0SV66"/>
<dbReference type="OrthoDB" id="341421at2759"/>
<dbReference type="InterPro" id="IPR002893">
    <property type="entry name" value="Znf_MYND"/>
</dbReference>
<gene>
    <name evidence="9" type="ORF">THAOC_09432</name>
</gene>